<dbReference type="GeneID" id="20669540"/>
<dbReference type="GO" id="GO:0006888">
    <property type="term" value="P:endoplasmic reticulum to Golgi vesicle-mediated transport"/>
    <property type="evidence" value="ECO:0007669"/>
    <property type="project" value="TreeGrafter"/>
</dbReference>
<dbReference type="AlphaFoldDB" id="W4KRM8"/>
<dbReference type="EMBL" id="KI925454">
    <property type="protein sequence ID" value="ETW87726.1"/>
    <property type="molecule type" value="Genomic_DNA"/>
</dbReference>
<dbReference type="Gene3D" id="3.30.1380.20">
    <property type="entry name" value="Trafficking protein particle complex subunit 3"/>
    <property type="match status" value="1"/>
</dbReference>
<gene>
    <name evidence="2" type="ORF">HETIRDRAFT_307952</name>
</gene>
<accession>W4KRM8</accession>
<dbReference type="GO" id="GO:0005801">
    <property type="term" value="C:cis-Golgi network"/>
    <property type="evidence" value="ECO:0007669"/>
    <property type="project" value="TreeGrafter"/>
</dbReference>
<dbReference type="PANTHER" id="PTHR12817:SF0">
    <property type="entry name" value="GEO08327P1"/>
    <property type="match status" value="1"/>
</dbReference>
<reference evidence="2 3" key="1">
    <citation type="journal article" date="2012" name="New Phytol.">
        <title>Insight into trade-off between wood decay and parasitism from the genome of a fungal forest pathogen.</title>
        <authorList>
            <person name="Olson A."/>
            <person name="Aerts A."/>
            <person name="Asiegbu F."/>
            <person name="Belbahri L."/>
            <person name="Bouzid O."/>
            <person name="Broberg A."/>
            <person name="Canback B."/>
            <person name="Coutinho P.M."/>
            <person name="Cullen D."/>
            <person name="Dalman K."/>
            <person name="Deflorio G."/>
            <person name="van Diepen L.T."/>
            <person name="Dunand C."/>
            <person name="Duplessis S."/>
            <person name="Durling M."/>
            <person name="Gonthier P."/>
            <person name="Grimwood J."/>
            <person name="Fossdal C.G."/>
            <person name="Hansson D."/>
            <person name="Henrissat B."/>
            <person name="Hietala A."/>
            <person name="Himmelstrand K."/>
            <person name="Hoffmeister D."/>
            <person name="Hogberg N."/>
            <person name="James T.Y."/>
            <person name="Karlsson M."/>
            <person name="Kohler A."/>
            <person name="Kues U."/>
            <person name="Lee Y.H."/>
            <person name="Lin Y.C."/>
            <person name="Lind M."/>
            <person name="Lindquist E."/>
            <person name="Lombard V."/>
            <person name="Lucas S."/>
            <person name="Lunden K."/>
            <person name="Morin E."/>
            <person name="Murat C."/>
            <person name="Park J."/>
            <person name="Raffaello T."/>
            <person name="Rouze P."/>
            <person name="Salamov A."/>
            <person name="Schmutz J."/>
            <person name="Solheim H."/>
            <person name="Stahlberg J."/>
            <person name="Velez H."/>
            <person name="de Vries R.P."/>
            <person name="Wiebenga A."/>
            <person name="Woodward S."/>
            <person name="Yakovlev I."/>
            <person name="Garbelotto M."/>
            <person name="Martin F."/>
            <person name="Grigoriev I.V."/>
            <person name="Stenlid J."/>
        </authorList>
    </citation>
    <scope>NUCLEOTIDE SEQUENCE [LARGE SCALE GENOMIC DNA]</scope>
    <source>
        <strain evidence="2 3">TC 32-1</strain>
    </source>
</reference>
<dbReference type="InterPro" id="IPR024096">
    <property type="entry name" value="NO_sig/Golgi_transp_ligand-bd"/>
</dbReference>
<dbReference type="KEGG" id="hir:HETIRDRAFT_307952"/>
<dbReference type="RefSeq" id="XP_009541593.1">
    <property type="nucleotide sequence ID" value="XM_009543298.1"/>
</dbReference>
<dbReference type="Pfam" id="PF04051">
    <property type="entry name" value="TRAPP"/>
    <property type="match status" value="1"/>
</dbReference>
<comment type="similarity">
    <text evidence="1">Belongs to the TRAPP small subunits family. BET3 subfamily.</text>
</comment>
<evidence type="ECO:0000313" key="2">
    <source>
        <dbReference type="EMBL" id="ETW87726.1"/>
    </source>
</evidence>
<dbReference type="STRING" id="747525.W4KRM8"/>
<dbReference type="OrthoDB" id="941624at2759"/>
<dbReference type="HOGENOM" id="CLU_076409_0_0_1"/>
<dbReference type="InterPro" id="IPR007194">
    <property type="entry name" value="TRAPP_component"/>
</dbReference>
<protein>
    <recommendedName>
        <fullName evidence="4">Transport protein particle component</fullName>
    </recommendedName>
</protein>
<evidence type="ECO:0000313" key="3">
    <source>
        <dbReference type="Proteomes" id="UP000030671"/>
    </source>
</evidence>
<name>W4KRM8_HETIT</name>
<dbReference type="GO" id="GO:0005802">
    <property type="term" value="C:trans-Golgi network"/>
    <property type="evidence" value="ECO:0007669"/>
    <property type="project" value="TreeGrafter"/>
</dbReference>
<dbReference type="eggNOG" id="KOG3316">
    <property type="taxonomic scope" value="Eukaryota"/>
</dbReference>
<dbReference type="GO" id="GO:0030008">
    <property type="term" value="C:TRAPP complex"/>
    <property type="evidence" value="ECO:0007669"/>
    <property type="project" value="TreeGrafter"/>
</dbReference>
<dbReference type="InParanoid" id="W4KRM8"/>
<sequence>MNTSTSSSSSSLSLLADPLPRSMDGPAMDYFLIEVVQTLRHSSSIAAARAKKVEEEMIASGLITAPPPPPPTLKVKKEVQRESLGSIVSQTQNISGKVAIDEEEEGIRARLEAIGLHVGANITERLCHDRPVFTDTLDIIKFICKDLWAICWDKQVDNLRTNHRGVYVLQDNTFKPISRFSSWEGRPDATRRARLYVAMSAGILRGALARLGIQAMVVPEVNLPQCTFQVKLPKST</sequence>
<dbReference type="InterPro" id="IPR037992">
    <property type="entry name" value="TRAPPC6/Trs33"/>
</dbReference>
<dbReference type="Proteomes" id="UP000030671">
    <property type="component" value="Unassembled WGS sequence"/>
</dbReference>
<organism evidence="2 3">
    <name type="scientific">Heterobasidion irregulare (strain TC 32-1)</name>
    <dbReference type="NCBI Taxonomy" id="747525"/>
    <lineage>
        <taxon>Eukaryota</taxon>
        <taxon>Fungi</taxon>
        <taxon>Dikarya</taxon>
        <taxon>Basidiomycota</taxon>
        <taxon>Agaricomycotina</taxon>
        <taxon>Agaricomycetes</taxon>
        <taxon>Russulales</taxon>
        <taxon>Bondarzewiaceae</taxon>
        <taxon>Heterobasidion</taxon>
        <taxon>Heterobasidion annosum species complex</taxon>
    </lineage>
</organism>
<keyword evidence="3" id="KW-1185">Reference proteome</keyword>
<dbReference type="SUPFAM" id="SSF111126">
    <property type="entry name" value="Ligand-binding domain in the NO signalling and Golgi transport"/>
    <property type="match status" value="1"/>
</dbReference>
<evidence type="ECO:0000256" key="1">
    <source>
        <dbReference type="ARBA" id="ARBA00006218"/>
    </source>
</evidence>
<dbReference type="CDD" id="cd14944">
    <property type="entry name" value="TRAPPC6A_Trs33"/>
    <property type="match status" value="1"/>
</dbReference>
<proteinExistence type="inferred from homology"/>
<evidence type="ECO:0008006" key="4">
    <source>
        <dbReference type="Google" id="ProtNLM"/>
    </source>
</evidence>
<dbReference type="PANTHER" id="PTHR12817">
    <property type="entry name" value="TRAFFICKING PROTEIN PARTICLE COMPLEX SUBUNIT 6B"/>
    <property type="match status" value="1"/>
</dbReference>